<keyword evidence="2" id="KW-1185">Reference proteome</keyword>
<proteinExistence type="predicted"/>
<dbReference type="Proteomes" id="UP000007755">
    <property type="component" value="Unassembled WGS sequence"/>
</dbReference>
<gene>
    <name evidence="1" type="ORF">G5I_11492</name>
</gene>
<evidence type="ECO:0000313" key="2">
    <source>
        <dbReference type="Proteomes" id="UP000007755"/>
    </source>
</evidence>
<protein>
    <submittedName>
        <fullName evidence="1">Uncharacterized protein</fullName>
    </submittedName>
</protein>
<dbReference type="InParanoid" id="F4WZN5"/>
<organism evidence="2">
    <name type="scientific">Acromyrmex echinatior</name>
    <name type="common">Panamanian leafcutter ant</name>
    <name type="synonym">Acromyrmex octospinosus echinatior</name>
    <dbReference type="NCBI Taxonomy" id="103372"/>
    <lineage>
        <taxon>Eukaryota</taxon>
        <taxon>Metazoa</taxon>
        <taxon>Ecdysozoa</taxon>
        <taxon>Arthropoda</taxon>
        <taxon>Hexapoda</taxon>
        <taxon>Insecta</taxon>
        <taxon>Pterygota</taxon>
        <taxon>Neoptera</taxon>
        <taxon>Endopterygota</taxon>
        <taxon>Hymenoptera</taxon>
        <taxon>Apocrita</taxon>
        <taxon>Aculeata</taxon>
        <taxon>Formicoidea</taxon>
        <taxon>Formicidae</taxon>
        <taxon>Myrmicinae</taxon>
        <taxon>Acromyrmex</taxon>
    </lineage>
</organism>
<accession>F4WZN5</accession>
<evidence type="ECO:0000313" key="1">
    <source>
        <dbReference type="EMBL" id="EGI60310.1"/>
    </source>
</evidence>
<sequence>MVCTLSKWPPPMVSLVLRLAWSERQHGAHRVTQFPINTPPYIGFYAMGKHNIALPQHYVLDTSRESKSIHVKSTGLTGLLGKRATRCARLAHTLTESRTGNYGYVVQT</sequence>
<dbReference type="EMBL" id="GL888480">
    <property type="protein sequence ID" value="EGI60310.1"/>
    <property type="molecule type" value="Genomic_DNA"/>
</dbReference>
<reference evidence="1" key="1">
    <citation type="submission" date="2011-02" db="EMBL/GenBank/DDBJ databases">
        <title>The genome of the leaf-cutting ant Acromyrmex echinatior suggests key adaptations to social evolution and fungus farming.</title>
        <authorList>
            <person name="Nygaard S."/>
            <person name="Zhang G."/>
        </authorList>
    </citation>
    <scope>NUCLEOTIDE SEQUENCE</scope>
</reference>
<dbReference type="AlphaFoldDB" id="F4WZN5"/>
<name>F4WZN5_ACREC</name>